<dbReference type="OrthoDB" id="9624109at2759"/>
<evidence type="ECO:0000256" key="1">
    <source>
        <dbReference type="SAM" id="SignalP"/>
    </source>
</evidence>
<organism evidence="2">
    <name type="scientific">Tetraodon nigroviridis</name>
    <name type="common">Spotted green pufferfish</name>
    <name type="synonym">Chelonodon nigroviridis</name>
    <dbReference type="NCBI Taxonomy" id="99883"/>
    <lineage>
        <taxon>Eukaryota</taxon>
        <taxon>Metazoa</taxon>
        <taxon>Chordata</taxon>
        <taxon>Craniata</taxon>
        <taxon>Vertebrata</taxon>
        <taxon>Euteleostomi</taxon>
        <taxon>Actinopterygii</taxon>
        <taxon>Neopterygii</taxon>
        <taxon>Teleostei</taxon>
        <taxon>Neoteleostei</taxon>
        <taxon>Acanthomorphata</taxon>
        <taxon>Eupercaria</taxon>
        <taxon>Tetraodontiformes</taxon>
        <taxon>Tetradontoidea</taxon>
        <taxon>Tetraodontidae</taxon>
        <taxon>Tetraodon</taxon>
    </lineage>
</organism>
<reference evidence="3" key="3">
    <citation type="submission" date="2025-05" db="UniProtKB">
        <authorList>
            <consortium name="Ensembl"/>
        </authorList>
    </citation>
    <scope>IDENTIFICATION</scope>
</reference>
<dbReference type="OMA" id="NPKSCTD"/>
<dbReference type="InterPro" id="IPR045860">
    <property type="entry name" value="Snake_toxin-like_sf"/>
</dbReference>
<dbReference type="SUPFAM" id="SSF57302">
    <property type="entry name" value="Snake toxin-like"/>
    <property type="match status" value="1"/>
</dbReference>
<sequence length="88" mass="9215">MRTYSIVILLVTLSAACGLWCYNCVPGDTCTTLECPPQTDRCGTLNIFGVVTKSCLPSAKCISPIKCCSTDLCNSAGFTGSSVLLLLG</sequence>
<reference evidence="2" key="2">
    <citation type="submission" date="2004-02" db="EMBL/GenBank/DDBJ databases">
        <authorList>
            <consortium name="Genoscope"/>
            <consortium name="Whitehead Institute Centre for Genome Research"/>
        </authorList>
    </citation>
    <scope>NUCLEOTIDE SEQUENCE</scope>
</reference>
<dbReference type="Ensembl" id="ENSTNIT00000008532.1">
    <property type="protein sequence ID" value="ENSTNIP00000008365.1"/>
    <property type="gene ID" value="ENSTNIG00000005658.1"/>
</dbReference>
<protein>
    <submittedName>
        <fullName evidence="2">(spotted green pufferfish) hypothetical protein</fullName>
    </submittedName>
</protein>
<proteinExistence type="predicted"/>
<dbReference type="EMBL" id="CAAE01012061">
    <property type="protein sequence ID" value="CAF94305.1"/>
    <property type="molecule type" value="Genomic_DNA"/>
</dbReference>
<feature type="chain" id="PRO_5014105102" evidence="1">
    <location>
        <begin position="19"/>
        <end position="88"/>
    </location>
</feature>
<dbReference type="GeneTree" id="ENSGT01030000235339"/>
<name>Q4SYH7_TETNG</name>
<keyword evidence="1" id="KW-0732">Signal</keyword>
<gene>
    <name evidence="2" type="ORF">GSTENG00010326001</name>
</gene>
<dbReference type="PROSITE" id="PS51257">
    <property type="entry name" value="PROKAR_LIPOPROTEIN"/>
    <property type="match status" value="1"/>
</dbReference>
<dbReference type="Proteomes" id="UP000007303">
    <property type="component" value="Unassembled WGS sequence"/>
</dbReference>
<evidence type="ECO:0000313" key="4">
    <source>
        <dbReference type="Proteomes" id="UP000007303"/>
    </source>
</evidence>
<dbReference type="HOGENOM" id="CLU_2359191_0_0_1"/>
<evidence type="ECO:0000313" key="3">
    <source>
        <dbReference type="Ensembl" id="ENSTNIP00000008365.1"/>
    </source>
</evidence>
<dbReference type="KEGG" id="tng:GSTEN00010326G001"/>
<evidence type="ECO:0000313" key="2">
    <source>
        <dbReference type="EMBL" id="CAF94305.1"/>
    </source>
</evidence>
<keyword evidence="4" id="KW-1185">Reference proteome</keyword>
<reference evidence="2 4" key="1">
    <citation type="journal article" date="2004" name="Nature">
        <title>Genome duplication in the teleost fish Tetraodon nigroviridis reveals the early vertebrate proto-karyotype.</title>
        <authorList>
            <person name="Jaillon O."/>
            <person name="Aury J.-M."/>
            <person name="Brunet F."/>
            <person name="Petit J.-L."/>
            <person name="Stange-Thomann N."/>
            <person name="Mauceli E."/>
            <person name="Bouneau L."/>
            <person name="Fischer C."/>
            <person name="Ozouf-Costaz C."/>
            <person name="Bernot A."/>
            <person name="Nicaud S."/>
            <person name="Jaffe D."/>
            <person name="Fisher S."/>
            <person name="Lutfalla G."/>
            <person name="Dossat C."/>
            <person name="Segurens B."/>
            <person name="Dasilva C."/>
            <person name="Salanoubat M."/>
            <person name="Levy M."/>
            <person name="Boudet N."/>
            <person name="Castellano S."/>
            <person name="Anthouard V."/>
            <person name="Jubin C."/>
            <person name="Castelli V."/>
            <person name="Katinka M."/>
            <person name="Vacherie B."/>
            <person name="Biemont C."/>
            <person name="Skalli Z."/>
            <person name="Cattolico L."/>
            <person name="Poulain J."/>
            <person name="De Berardinis V."/>
            <person name="Cruaud C."/>
            <person name="Duprat S."/>
            <person name="Brottier P."/>
            <person name="Coutanceau J.-P."/>
            <person name="Gouzy J."/>
            <person name="Parra G."/>
            <person name="Lardier G."/>
            <person name="Chapple C."/>
            <person name="McKernan K.J."/>
            <person name="McEwan P."/>
            <person name="Bosak S."/>
            <person name="Kellis M."/>
            <person name="Volff J.-N."/>
            <person name="Guigo R."/>
            <person name="Zody M.C."/>
            <person name="Mesirov J."/>
            <person name="Lindblad-Toh K."/>
            <person name="Birren B."/>
            <person name="Nusbaum C."/>
            <person name="Kahn D."/>
            <person name="Robinson-Rechavi M."/>
            <person name="Laudet V."/>
            <person name="Schachter V."/>
            <person name="Quetier F."/>
            <person name="Saurin W."/>
            <person name="Scarpelli C."/>
            <person name="Wincker P."/>
            <person name="Lander E.S."/>
            <person name="Weissenbach J."/>
            <person name="Roest Crollius H."/>
        </authorList>
    </citation>
    <scope>NUCLEOTIDE SEQUENCE [LARGE SCALE GENOMIC DNA]</scope>
</reference>
<feature type="signal peptide" evidence="1">
    <location>
        <begin position="1"/>
        <end position="18"/>
    </location>
</feature>
<dbReference type="AlphaFoldDB" id="Q4SYH7"/>
<accession>Q4SYH7</accession>